<dbReference type="STRING" id="36818.BGK67_25240"/>
<protein>
    <submittedName>
        <fullName evidence="2">Uncharacterized protein</fullName>
    </submittedName>
</protein>
<dbReference type="Proteomes" id="UP000095705">
    <property type="component" value="Unassembled WGS sequence"/>
</dbReference>
<proteinExistence type="predicted"/>
<comment type="caution">
    <text evidence="2">The sequence shown here is derived from an EMBL/GenBank/DDBJ whole genome shotgun (WGS) entry which is preliminary data.</text>
</comment>
<reference evidence="2 3" key="1">
    <citation type="submission" date="2016-08" db="EMBL/GenBank/DDBJ databases">
        <title>The complete genome of Streptomyces subrutilus 10-1-1.</title>
        <authorList>
            <person name="Chen X."/>
        </authorList>
    </citation>
    <scope>NUCLEOTIDE SEQUENCE [LARGE SCALE GENOMIC DNA]</scope>
    <source>
        <strain evidence="2 3">10-1-1</strain>
    </source>
</reference>
<dbReference type="EMBL" id="MEHK01000001">
    <property type="protein sequence ID" value="OEJ34200.1"/>
    <property type="molecule type" value="Genomic_DNA"/>
</dbReference>
<feature type="transmembrane region" description="Helical" evidence="1">
    <location>
        <begin position="147"/>
        <end position="168"/>
    </location>
</feature>
<dbReference type="RefSeq" id="WP_069922393.1">
    <property type="nucleotide sequence ID" value="NZ_MEHK01000001.1"/>
</dbReference>
<feature type="transmembrane region" description="Helical" evidence="1">
    <location>
        <begin position="45"/>
        <end position="67"/>
    </location>
</feature>
<keyword evidence="1" id="KW-0472">Membrane</keyword>
<keyword evidence="3" id="KW-1185">Reference proteome</keyword>
<name>A0A1E5PXJ9_9ACTN</name>
<gene>
    <name evidence="2" type="ORF">BGK67_25240</name>
</gene>
<organism evidence="2 3">
    <name type="scientific">Streptomyces subrutilus</name>
    <dbReference type="NCBI Taxonomy" id="36818"/>
    <lineage>
        <taxon>Bacteria</taxon>
        <taxon>Bacillati</taxon>
        <taxon>Actinomycetota</taxon>
        <taxon>Actinomycetes</taxon>
        <taxon>Kitasatosporales</taxon>
        <taxon>Streptomycetaceae</taxon>
        <taxon>Streptomyces</taxon>
    </lineage>
</organism>
<dbReference type="AlphaFoldDB" id="A0A1E5PXJ9"/>
<dbReference type="OrthoDB" id="4155979at2"/>
<keyword evidence="1" id="KW-0812">Transmembrane</keyword>
<evidence type="ECO:0000313" key="3">
    <source>
        <dbReference type="Proteomes" id="UP000095705"/>
    </source>
</evidence>
<feature type="transmembrane region" description="Helical" evidence="1">
    <location>
        <begin position="105"/>
        <end position="127"/>
    </location>
</feature>
<keyword evidence="1" id="KW-1133">Transmembrane helix</keyword>
<evidence type="ECO:0000256" key="1">
    <source>
        <dbReference type="SAM" id="Phobius"/>
    </source>
</evidence>
<sequence length="174" mass="17996">MEFIEITHVVTRAGAAFGFCLMVITGAVIFYANGRTFKALKKRRFWLPWAASFLVMVLASAVVGGIVGNISGTFTGTGNKLGQEIGNAAVGQSGAGAVELSTGEVLGYSGSWIALTLMILLGLFIWFAKGWGERALAISGALTGSTWGIASSLGGIASMIGVPLMTWIGEGMIG</sequence>
<evidence type="ECO:0000313" key="2">
    <source>
        <dbReference type="EMBL" id="OEJ34200.1"/>
    </source>
</evidence>
<accession>A0A1E5PXJ9</accession>
<feature type="transmembrane region" description="Helical" evidence="1">
    <location>
        <begin position="12"/>
        <end position="33"/>
    </location>
</feature>